<sequence>MKISIEEILKSLKTDDHLITRLHRDEIDLSLTCNLSDLRTYNYAQDYFPNFYKRIMNEYTLLVNQLSSIEEHKPLRDSAQRSLDLIKLAGVSFLIRLNAEKEKRNE</sequence>
<dbReference type="KEGG" id="vg:29079523"/>
<accession>A0A1B1IXN3</accession>
<dbReference type="RefSeq" id="YP_009285577.1">
    <property type="nucleotide sequence ID" value="NC_031057.1"/>
</dbReference>
<dbReference type="GeneID" id="29079523"/>
<name>A0A1B1IXN3_9CAUD</name>
<organism evidence="1 2">
    <name type="scientific">Citrobacter phage vB_CfrM_CfP1</name>
    <dbReference type="NCBI Taxonomy" id="1871313"/>
    <lineage>
        <taxon>Viruses</taxon>
        <taxon>Duplodnaviria</taxon>
        <taxon>Heunggongvirae</taxon>
        <taxon>Uroviricota</taxon>
        <taxon>Caudoviricetes</taxon>
        <taxon>Pantevenvirales</taxon>
        <taxon>Straboviridae</taxon>
        <taxon>Pseudotevenvirus</taxon>
        <taxon>Pseudotevenvirus miller</taxon>
    </lineage>
</organism>
<proteinExistence type="predicted"/>
<gene>
    <name evidence="1" type="ORF">ABCD_0039</name>
</gene>
<protein>
    <submittedName>
        <fullName evidence="1">Uncharacterized protein</fullName>
    </submittedName>
</protein>
<reference evidence="1 2" key="1">
    <citation type="submission" date="2016-05" db="EMBL/GenBank/DDBJ databases">
        <title>Comparative genomics of Morganella phages MP1 and MP2 define new clades among the T4 and T7-like viruses.</title>
        <authorList>
            <person name="Pinto G."/>
            <person name="Oliveira A."/>
            <person name="Briers Y."/>
            <person name="Oliveira C."/>
            <person name="Domingues L."/>
            <person name="Azeredo J."/>
        </authorList>
    </citation>
    <scope>NUCLEOTIDE SEQUENCE [LARGE SCALE GENOMIC DNA]</scope>
</reference>
<evidence type="ECO:0000313" key="2">
    <source>
        <dbReference type="Proteomes" id="UP000201220"/>
    </source>
</evidence>
<evidence type="ECO:0000313" key="1">
    <source>
        <dbReference type="EMBL" id="ANS06089.1"/>
    </source>
</evidence>
<dbReference type="Proteomes" id="UP000201220">
    <property type="component" value="Segment"/>
</dbReference>
<dbReference type="EMBL" id="KX245890">
    <property type="protein sequence ID" value="ANS06089.1"/>
    <property type="molecule type" value="Genomic_DNA"/>
</dbReference>